<feature type="domain" description="PI3K/PI4K catalytic" evidence="3">
    <location>
        <begin position="83"/>
        <end position="368"/>
    </location>
</feature>
<gene>
    <name evidence="4" type="ORF">AtubIFM56815_008344</name>
</gene>
<name>A0A9W6ELS0_ASPTU</name>
<dbReference type="GO" id="GO:0004674">
    <property type="term" value="F:protein serine/threonine kinase activity"/>
    <property type="evidence" value="ECO:0007669"/>
    <property type="project" value="TreeGrafter"/>
</dbReference>
<comment type="caution">
    <text evidence="4">The sequence shown here is derived from an EMBL/GenBank/DDBJ whole genome shotgun (WGS) entry which is preliminary data.</text>
</comment>
<dbReference type="InterPro" id="IPR011009">
    <property type="entry name" value="Kinase-like_dom_sf"/>
</dbReference>
<reference evidence="4" key="1">
    <citation type="submission" date="2022-07" db="EMBL/GenBank/DDBJ databases">
        <title>Taxonomy of Aspergillus series Nigri: significant species reduction supported by multi-species coalescent approaches.</title>
        <authorList>
            <person name="Bian C."/>
            <person name="Kusuya Y."/>
            <person name="Sklenar F."/>
            <person name="D'hooge E."/>
            <person name="Yaguchi T."/>
            <person name="Takahashi H."/>
            <person name="Hubka V."/>
        </authorList>
    </citation>
    <scope>NUCLEOTIDE SEQUENCE</scope>
    <source>
        <strain evidence="4">IFM 56815</strain>
    </source>
</reference>
<dbReference type="InterPro" id="IPR050517">
    <property type="entry name" value="DDR_Repair_Kinase"/>
</dbReference>
<dbReference type="GO" id="GO:0000077">
    <property type="term" value="P:DNA damage checkpoint signaling"/>
    <property type="evidence" value="ECO:0007669"/>
    <property type="project" value="TreeGrafter"/>
</dbReference>
<evidence type="ECO:0000313" key="5">
    <source>
        <dbReference type="Proteomes" id="UP001144157"/>
    </source>
</evidence>
<dbReference type="Gene3D" id="1.10.1070.11">
    <property type="entry name" value="Phosphatidylinositol 3-/4-kinase, catalytic domain"/>
    <property type="match status" value="1"/>
</dbReference>
<dbReference type="Gene3D" id="3.30.1010.10">
    <property type="entry name" value="Phosphatidylinositol 3-kinase Catalytic Subunit, Chain A, domain 4"/>
    <property type="match status" value="1"/>
</dbReference>
<dbReference type="SMART" id="SM00146">
    <property type="entry name" value="PI3Kc"/>
    <property type="match status" value="1"/>
</dbReference>
<dbReference type="FunFam" id="1.10.1070.11:FF:000031">
    <property type="entry name" value="Phosphatidyl inositol 3-kinase"/>
    <property type="match status" value="1"/>
</dbReference>
<dbReference type="PANTHER" id="PTHR11139">
    <property type="entry name" value="ATAXIA TELANGIECTASIA MUTATED ATM -RELATED"/>
    <property type="match status" value="1"/>
</dbReference>
<dbReference type="PANTHER" id="PTHR11139:SF125">
    <property type="entry name" value="SERINE_THREONINE-PROTEIN KINASE MEC1"/>
    <property type="match status" value="1"/>
</dbReference>
<dbReference type="AlphaFoldDB" id="A0A9W6ELS0"/>
<keyword evidence="1" id="KW-0808">Transferase</keyword>
<accession>A0A9W6ELS0</accession>
<dbReference type="GO" id="GO:0006281">
    <property type="term" value="P:DNA repair"/>
    <property type="evidence" value="ECO:0007669"/>
    <property type="project" value="TreeGrafter"/>
</dbReference>
<dbReference type="PROSITE" id="PS00916">
    <property type="entry name" value="PI3_4_KINASE_2"/>
    <property type="match status" value="1"/>
</dbReference>
<evidence type="ECO:0000256" key="2">
    <source>
        <dbReference type="ARBA" id="ARBA00022777"/>
    </source>
</evidence>
<dbReference type="FunFam" id="3.30.1010.10:FF:000017">
    <property type="entry name" value="Inositol kinase kinase (UvsB)"/>
    <property type="match status" value="1"/>
</dbReference>
<evidence type="ECO:0000256" key="1">
    <source>
        <dbReference type="ARBA" id="ARBA00022679"/>
    </source>
</evidence>
<dbReference type="GO" id="GO:0005634">
    <property type="term" value="C:nucleus"/>
    <property type="evidence" value="ECO:0007669"/>
    <property type="project" value="TreeGrafter"/>
</dbReference>
<dbReference type="EMBL" id="BRPE01000005">
    <property type="protein sequence ID" value="GLA84134.1"/>
    <property type="molecule type" value="Genomic_DNA"/>
</dbReference>
<dbReference type="InterPro" id="IPR018936">
    <property type="entry name" value="PI3/4_kinase_CS"/>
</dbReference>
<dbReference type="CDD" id="cd00892">
    <property type="entry name" value="PIKKc_ATR"/>
    <property type="match status" value="1"/>
</dbReference>
<dbReference type="SUPFAM" id="SSF56112">
    <property type="entry name" value="Protein kinase-like (PK-like)"/>
    <property type="match status" value="1"/>
</dbReference>
<dbReference type="Proteomes" id="UP001144157">
    <property type="component" value="Unassembled WGS sequence"/>
</dbReference>
<proteinExistence type="predicted"/>
<dbReference type="Pfam" id="PF00454">
    <property type="entry name" value="PI3_PI4_kinase"/>
    <property type="match status" value="1"/>
</dbReference>
<sequence>MRGMINQGQKFSEEMLRLCIARIEDKVLRVSLRDLKFSHKVAPCRLVVPFQAMLTPTLPASHKPEYLKGFRAFPRDPTTIEAILDDVQVLNSLQKPRRIGIRGSDGKVYNILCKPKDDLRKDQRLMEFNNMINRLFKKDVESSKRRMYIKTYAVTPLNEECGLIEWVDNLRTLRDIVIKLLRERGIAPNYNEIRHDLNEACSDNSKLHLFTTKVLSKFPPVLYEWFIEMFPEAGSWFAARIRYTRSCAVMSMVGHVLGLGDRHGENILFEEGTGGVLHVDFNCLFDKGLTFDIPELVPFRLTQNMVDAFGAYGYNGPFRKTCEISLGLLRHNEDALMTVLETFLHDPTTDFIGKKRCFSTLALVLGDL</sequence>
<dbReference type="InterPro" id="IPR036940">
    <property type="entry name" value="PI3/4_kinase_cat_sf"/>
</dbReference>
<dbReference type="InterPro" id="IPR000403">
    <property type="entry name" value="PI3/4_kinase_cat_dom"/>
</dbReference>
<dbReference type="GO" id="GO:0005694">
    <property type="term" value="C:chromosome"/>
    <property type="evidence" value="ECO:0007669"/>
    <property type="project" value="TreeGrafter"/>
</dbReference>
<organism evidence="4 5">
    <name type="scientific">Aspergillus tubingensis</name>
    <dbReference type="NCBI Taxonomy" id="5068"/>
    <lineage>
        <taxon>Eukaryota</taxon>
        <taxon>Fungi</taxon>
        <taxon>Dikarya</taxon>
        <taxon>Ascomycota</taxon>
        <taxon>Pezizomycotina</taxon>
        <taxon>Eurotiomycetes</taxon>
        <taxon>Eurotiomycetidae</taxon>
        <taxon>Eurotiales</taxon>
        <taxon>Aspergillaceae</taxon>
        <taxon>Aspergillus</taxon>
        <taxon>Aspergillus subgen. Circumdati</taxon>
    </lineage>
</organism>
<keyword evidence="2 4" id="KW-0418">Kinase</keyword>
<evidence type="ECO:0000259" key="3">
    <source>
        <dbReference type="PROSITE" id="PS50290"/>
    </source>
</evidence>
<protein>
    <submittedName>
        <fullName evidence="4">Serine/threonine-protein kinase M1</fullName>
    </submittedName>
</protein>
<dbReference type="PROSITE" id="PS50290">
    <property type="entry name" value="PI3_4_KINASE_3"/>
    <property type="match status" value="1"/>
</dbReference>
<dbReference type="GO" id="GO:0000723">
    <property type="term" value="P:telomere maintenance"/>
    <property type="evidence" value="ECO:0007669"/>
    <property type="project" value="TreeGrafter"/>
</dbReference>
<evidence type="ECO:0000313" key="4">
    <source>
        <dbReference type="EMBL" id="GLA84134.1"/>
    </source>
</evidence>